<reference evidence="2" key="1">
    <citation type="journal article" date="2014" name="Nat. Genet.">
        <title>Genome of the human hookworm Necator americanus.</title>
        <authorList>
            <person name="Tang Y.T."/>
            <person name="Gao X."/>
            <person name="Rosa B.A."/>
            <person name="Abubucker S."/>
            <person name="Hallsworth-Pepin K."/>
            <person name="Martin J."/>
            <person name="Tyagi R."/>
            <person name="Heizer E."/>
            <person name="Zhang X."/>
            <person name="Bhonagiri-Palsikar V."/>
            <person name="Minx P."/>
            <person name="Warren W.C."/>
            <person name="Wang Q."/>
            <person name="Zhan B."/>
            <person name="Hotez P.J."/>
            <person name="Sternberg P.W."/>
            <person name="Dougall A."/>
            <person name="Gaze S.T."/>
            <person name="Mulvenna J."/>
            <person name="Sotillo J."/>
            <person name="Ranganathan S."/>
            <person name="Rabelo E.M."/>
            <person name="Wilson R.K."/>
            <person name="Felgner P.L."/>
            <person name="Bethony J."/>
            <person name="Hawdon J.M."/>
            <person name="Gasser R.B."/>
            <person name="Loukas A."/>
            <person name="Mitreva M."/>
        </authorList>
    </citation>
    <scope>NUCLEOTIDE SEQUENCE [LARGE SCALE GENOMIC DNA]</scope>
</reference>
<dbReference type="AlphaFoldDB" id="W2SIR7"/>
<gene>
    <name evidence="1" type="ORF">NECAME_15298</name>
</gene>
<name>W2SIR7_NECAM</name>
<evidence type="ECO:0000313" key="1">
    <source>
        <dbReference type="EMBL" id="ETN69463.1"/>
    </source>
</evidence>
<dbReference type="EMBL" id="KI669103">
    <property type="protein sequence ID" value="ETN69463.1"/>
    <property type="molecule type" value="Genomic_DNA"/>
</dbReference>
<sequence>MHPCMYQMLLICYACVPPGDILTMKRRIYANRSPTVAAVDLQTSSKHLRNAGKNALNADSRVTCPFAFMYSFASKMSGIKIIT</sequence>
<dbReference type="GeneID" id="25355324"/>
<organism evidence="1 2">
    <name type="scientific">Necator americanus</name>
    <name type="common">Human hookworm</name>
    <dbReference type="NCBI Taxonomy" id="51031"/>
    <lineage>
        <taxon>Eukaryota</taxon>
        <taxon>Metazoa</taxon>
        <taxon>Ecdysozoa</taxon>
        <taxon>Nematoda</taxon>
        <taxon>Chromadorea</taxon>
        <taxon>Rhabditida</taxon>
        <taxon>Rhabditina</taxon>
        <taxon>Rhabditomorpha</taxon>
        <taxon>Strongyloidea</taxon>
        <taxon>Ancylostomatidae</taxon>
        <taxon>Bunostominae</taxon>
        <taxon>Necator</taxon>
    </lineage>
</organism>
<dbReference type="Proteomes" id="UP000053676">
    <property type="component" value="Unassembled WGS sequence"/>
</dbReference>
<proteinExistence type="predicted"/>
<protein>
    <submittedName>
        <fullName evidence="1">Uncharacterized protein</fullName>
    </submittedName>
</protein>
<keyword evidence="2" id="KW-1185">Reference proteome</keyword>
<dbReference type="CTD" id="25355324"/>
<dbReference type="KEGG" id="nai:NECAME_15298"/>
<accession>W2SIR7</accession>
<evidence type="ECO:0000313" key="2">
    <source>
        <dbReference type="Proteomes" id="UP000053676"/>
    </source>
</evidence>